<feature type="domain" description="DUF4795" evidence="3">
    <location>
        <begin position="572"/>
        <end position="775"/>
    </location>
</feature>
<feature type="compositionally biased region" description="Basic and acidic residues" evidence="2">
    <location>
        <begin position="391"/>
        <end position="407"/>
    </location>
</feature>
<reference evidence="4 5" key="1">
    <citation type="submission" date="2021-07" db="EMBL/GenBank/DDBJ databases">
        <authorList>
            <person name="Imarazene B."/>
            <person name="Zahm M."/>
            <person name="Klopp C."/>
            <person name="Cabau C."/>
            <person name="Beille S."/>
            <person name="Jouanno E."/>
            <person name="Castinel A."/>
            <person name="Lluch J."/>
            <person name="Gil L."/>
            <person name="Kuchtly C."/>
            <person name="Lopez Roques C."/>
            <person name="Donnadieu C."/>
            <person name="Parrinello H."/>
            <person name="Journot L."/>
            <person name="Du K."/>
            <person name="Schartl M."/>
            <person name="Retaux S."/>
            <person name="Guiguen Y."/>
        </authorList>
    </citation>
    <scope>NUCLEOTIDE SEQUENCE [LARGE SCALE GENOMIC DNA]</scope>
    <source>
        <strain evidence="4">Pach_M1</strain>
        <tissue evidence="4">Testis</tissue>
    </source>
</reference>
<evidence type="ECO:0000313" key="5">
    <source>
        <dbReference type="Proteomes" id="UP000752171"/>
    </source>
</evidence>
<feature type="compositionally biased region" description="Basic and acidic residues" evidence="2">
    <location>
        <begin position="454"/>
        <end position="465"/>
    </location>
</feature>
<dbReference type="EMBL" id="JAICCE010000019">
    <property type="protein sequence ID" value="KAG9263958.1"/>
    <property type="molecule type" value="Genomic_DNA"/>
</dbReference>
<feature type="compositionally biased region" description="Polar residues" evidence="2">
    <location>
        <begin position="1006"/>
        <end position="1017"/>
    </location>
</feature>
<dbReference type="OrthoDB" id="5981048at2759"/>
<feature type="region of interest" description="Disordered" evidence="2">
    <location>
        <begin position="452"/>
        <end position="530"/>
    </location>
</feature>
<dbReference type="AlphaFoldDB" id="A0A8T2KWF9"/>
<feature type="compositionally biased region" description="Low complexity" evidence="2">
    <location>
        <begin position="498"/>
        <end position="517"/>
    </location>
</feature>
<evidence type="ECO:0000259" key="3">
    <source>
        <dbReference type="Pfam" id="PF16043"/>
    </source>
</evidence>
<dbReference type="Pfam" id="PF16043">
    <property type="entry name" value="DUF4795"/>
    <property type="match status" value="1"/>
</dbReference>
<feature type="compositionally biased region" description="Polar residues" evidence="2">
    <location>
        <begin position="984"/>
        <end position="996"/>
    </location>
</feature>
<organism evidence="4 5">
    <name type="scientific">Astyanax mexicanus</name>
    <name type="common">Blind cave fish</name>
    <name type="synonym">Astyanax fasciatus mexicanus</name>
    <dbReference type="NCBI Taxonomy" id="7994"/>
    <lineage>
        <taxon>Eukaryota</taxon>
        <taxon>Metazoa</taxon>
        <taxon>Chordata</taxon>
        <taxon>Craniata</taxon>
        <taxon>Vertebrata</taxon>
        <taxon>Euteleostomi</taxon>
        <taxon>Actinopterygii</taxon>
        <taxon>Neopterygii</taxon>
        <taxon>Teleostei</taxon>
        <taxon>Ostariophysi</taxon>
        <taxon>Characiformes</taxon>
        <taxon>Characoidei</taxon>
        <taxon>Acestrorhamphidae</taxon>
        <taxon>Acestrorhamphinae</taxon>
        <taxon>Astyanax</taxon>
    </lineage>
</organism>
<sequence>MSGDISLFDLVNASIGTPEPGAVNFSALHALLHAMLEHLNIQDVSAVWKDSDAGRGPGESPLSAGCPQNPYRGMQDKLQHIEQQLAALERLPSGSELLAGSGSVNDVWQLLQLRRRVEGSEDGVTRCVALIQDLLVEIKELKKSRDSLKKEVENLQIQFNQINMEQLFDKFAAVEQCLHHVEELKSATNELKEKVTLFPEPDEFTQCVTWEVMQAALVSERQKTMKELKDSITGTGLSRPTLNIALTRRDSSAVGLPGLSESAVSASPVLGSSHIPSSQQGLLDLVSERDLPLLSRVSSGAQHYPETLEALRNVGRLQEKHESLEARVKCLEGGKADHAQVQQLRELLSDMGERDMPENIQEQLNHLNTLMETVIADRDKVTEMESLIMGTEREMSVSESSELRTEGTESSSSAPQQQPQDLQIVYFRNAMQKLGEEVQKLKQDIAAVNLAQKRSTDKQKQDQLDHPQPTLEEVKSPPSAVVPVVPGSLQHESAELDQSVQEQAAAQVQGQSRSQSEGQGGLSGQGGQAGPCSVDLGRKVSQLFQHYETLHNLIRGFMKQQASSRMAQCTDATSELASDVQSTILCLQSECEQIHITTTHLQEDQSQKQRRIDYLYKAVEELDKKKADREVVEMKIGIKADKQALESKVSRTQFDTKTEQLNGMFEELLGRVTCQEQDWNKFIDKISTEMESKLDRIELEPLKQQLEDRWRSIRKQLQTQPAPEYDEAAGFRKQLVARFNCISCDRPVDMMTPGQHLLTVPSAPGFPCHKSNRPYTVYELEQVRQPKRSIAQIRQNSSEMCRWTDRVQNKFDSSQRDTSQSSLFPPISLPLLRTSQSLPQHERIPEMASYGYLTMSRSCGGNHTLTYANRRYSHLQHITQLIQTEEDSEVDILGVDGHIYKGRVKTRAVKTVESRLPTISSKEGSCKSRDRGSRCQTQKCSGAEPGRRSPLRPQSAKTQGSRSASSSSVKGRPVTSMDCLSQPVAPQSSADPNSELLQGGDILRGFSQSQNTPVTSL</sequence>
<gene>
    <name evidence="4" type="primary">QRICH2</name>
    <name evidence="4" type="ORF">AMEX_G22128</name>
</gene>
<evidence type="ECO:0000313" key="4">
    <source>
        <dbReference type="EMBL" id="KAG9263958.1"/>
    </source>
</evidence>
<protein>
    <submittedName>
        <fullName evidence="4">Glutamine-rich protein 2 isoform X1</fullName>
    </submittedName>
</protein>
<evidence type="ECO:0000256" key="2">
    <source>
        <dbReference type="SAM" id="MobiDB-lite"/>
    </source>
</evidence>
<dbReference type="PANTHER" id="PTHR47080:SF2">
    <property type="entry name" value="GLUTAMINE-RICH PROTEIN 2"/>
    <property type="match status" value="1"/>
</dbReference>
<feature type="compositionally biased region" description="Basic and acidic residues" evidence="2">
    <location>
        <begin position="924"/>
        <end position="933"/>
    </location>
</feature>
<dbReference type="PANTHER" id="PTHR47080">
    <property type="entry name" value="CHROMOSOME 16 OPEN READING FRAME 96"/>
    <property type="match status" value="1"/>
</dbReference>
<feature type="coiled-coil region" evidence="1">
    <location>
        <begin position="131"/>
        <end position="165"/>
    </location>
</feature>
<feature type="compositionally biased region" description="Gly residues" evidence="2">
    <location>
        <begin position="518"/>
        <end position="529"/>
    </location>
</feature>
<feature type="region of interest" description="Disordered" evidence="2">
    <location>
        <begin position="916"/>
        <end position="1017"/>
    </location>
</feature>
<dbReference type="InterPro" id="IPR032013">
    <property type="entry name" value="DUF4795"/>
</dbReference>
<proteinExistence type="predicted"/>
<name>A0A8T2KWF9_ASTMX</name>
<feature type="compositionally biased region" description="Low complexity" evidence="2">
    <location>
        <begin position="476"/>
        <end position="486"/>
    </location>
</feature>
<feature type="region of interest" description="Disordered" evidence="2">
    <location>
        <begin position="388"/>
        <end position="419"/>
    </location>
</feature>
<keyword evidence="1" id="KW-0175">Coiled coil</keyword>
<comment type="caution">
    <text evidence="4">The sequence shown here is derived from an EMBL/GenBank/DDBJ whole genome shotgun (WGS) entry which is preliminary data.</text>
</comment>
<feature type="compositionally biased region" description="Low complexity" evidence="2">
    <location>
        <begin position="410"/>
        <end position="419"/>
    </location>
</feature>
<dbReference type="Proteomes" id="UP000752171">
    <property type="component" value="Unassembled WGS sequence"/>
</dbReference>
<accession>A0A8T2KWF9</accession>
<evidence type="ECO:0000256" key="1">
    <source>
        <dbReference type="SAM" id="Coils"/>
    </source>
</evidence>